<dbReference type="AlphaFoldDB" id="A0AAV3QNL1"/>
<dbReference type="Proteomes" id="UP001454036">
    <property type="component" value="Unassembled WGS sequence"/>
</dbReference>
<dbReference type="EMBL" id="BAABME010005151">
    <property type="protein sequence ID" value="GAA0164771.1"/>
    <property type="molecule type" value="Genomic_DNA"/>
</dbReference>
<dbReference type="PANTHER" id="PTHR36019">
    <property type="entry name" value="PLANT/PROTEIN"/>
    <property type="match status" value="1"/>
</dbReference>
<organism evidence="2 3">
    <name type="scientific">Lithospermum erythrorhizon</name>
    <name type="common">Purple gromwell</name>
    <name type="synonym">Lithospermum officinale var. erythrorhizon</name>
    <dbReference type="NCBI Taxonomy" id="34254"/>
    <lineage>
        <taxon>Eukaryota</taxon>
        <taxon>Viridiplantae</taxon>
        <taxon>Streptophyta</taxon>
        <taxon>Embryophyta</taxon>
        <taxon>Tracheophyta</taxon>
        <taxon>Spermatophyta</taxon>
        <taxon>Magnoliopsida</taxon>
        <taxon>eudicotyledons</taxon>
        <taxon>Gunneridae</taxon>
        <taxon>Pentapetalae</taxon>
        <taxon>asterids</taxon>
        <taxon>lamiids</taxon>
        <taxon>Boraginales</taxon>
        <taxon>Boraginaceae</taxon>
        <taxon>Boraginoideae</taxon>
        <taxon>Lithospermeae</taxon>
        <taxon>Lithospermum</taxon>
    </lineage>
</organism>
<feature type="region of interest" description="Disordered" evidence="1">
    <location>
        <begin position="56"/>
        <end position="98"/>
    </location>
</feature>
<evidence type="ECO:0000313" key="3">
    <source>
        <dbReference type="Proteomes" id="UP001454036"/>
    </source>
</evidence>
<dbReference type="PANTHER" id="PTHR36019:SF3">
    <property type="entry name" value="PLANT_PROTEIN"/>
    <property type="match status" value="1"/>
</dbReference>
<reference evidence="2 3" key="1">
    <citation type="submission" date="2024-01" db="EMBL/GenBank/DDBJ databases">
        <title>The complete chloroplast genome sequence of Lithospermum erythrorhizon: insights into the phylogenetic relationship among Boraginaceae species and the maternal lineages of purple gromwells.</title>
        <authorList>
            <person name="Okada T."/>
            <person name="Watanabe K."/>
        </authorList>
    </citation>
    <scope>NUCLEOTIDE SEQUENCE [LARGE SCALE GENOMIC DNA]</scope>
</reference>
<protein>
    <submittedName>
        <fullName evidence="2">Uncharacterized protein</fullName>
    </submittedName>
</protein>
<comment type="caution">
    <text evidence="2">The sequence shown here is derived from an EMBL/GenBank/DDBJ whole genome shotgun (WGS) entry which is preliminary data.</text>
</comment>
<gene>
    <name evidence="2" type="ORF">LIER_20326</name>
</gene>
<evidence type="ECO:0000313" key="2">
    <source>
        <dbReference type="EMBL" id="GAA0164771.1"/>
    </source>
</evidence>
<feature type="region of interest" description="Disordered" evidence="1">
    <location>
        <begin position="16"/>
        <end position="39"/>
    </location>
</feature>
<sequence>MNLNCLSCQIKRTDSDDDLMQSLNPNSKQGKTNHHLRPDIFNRSWSGNLVPRPCRKSSKGCALEASKHDGLNGLPQSHHGLSRVHNSGPADYEPATPRLVRSGGMRRDWSFENVRQIV</sequence>
<name>A0AAV3QNL1_LITER</name>
<evidence type="ECO:0000256" key="1">
    <source>
        <dbReference type="SAM" id="MobiDB-lite"/>
    </source>
</evidence>
<proteinExistence type="predicted"/>
<keyword evidence="3" id="KW-1185">Reference proteome</keyword>
<accession>A0AAV3QNL1</accession>
<feature type="compositionally biased region" description="Polar residues" evidence="1">
    <location>
        <begin position="21"/>
        <end position="30"/>
    </location>
</feature>